<keyword evidence="3" id="KW-1185">Reference proteome</keyword>
<protein>
    <submittedName>
        <fullName evidence="2">Uncharacterized protein</fullName>
    </submittedName>
</protein>
<dbReference type="Proteomes" id="UP001203297">
    <property type="component" value="Unassembled WGS sequence"/>
</dbReference>
<keyword evidence="1" id="KW-0472">Membrane</keyword>
<evidence type="ECO:0000313" key="2">
    <source>
        <dbReference type="EMBL" id="KAI0295675.1"/>
    </source>
</evidence>
<name>A0AAD4LZ11_9AGAM</name>
<evidence type="ECO:0000313" key="3">
    <source>
        <dbReference type="Proteomes" id="UP001203297"/>
    </source>
</evidence>
<keyword evidence="1" id="KW-0812">Transmembrane</keyword>
<accession>A0AAD4LZ11</accession>
<organism evidence="2 3">
    <name type="scientific">Multifurca ochricompacta</name>
    <dbReference type="NCBI Taxonomy" id="376703"/>
    <lineage>
        <taxon>Eukaryota</taxon>
        <taxon>Fungi</taxon>
        <taxon>Dikarya</taxon>
        <taxon>Basidiomycota</taxon>
        <taxon>Agaricomycotina</taxon>
        <taxon>Agaricomycetes</taxon>
        <taxon>Russulales</taxon>
        <taxon>Russulaceae</taxon>
        <taxon>Multifurca</taxon>
    </lineage>
</organism>
<keyword evidence="1" id="KW-1133">Transmembrane helix</keyword>
<feature type="transmembrane region" description="Helical" evidence="1">
    <location>
        <begin position="29"/>
        <end position="48"/>
    </location>
</feature>
<dbReference type="AlphaFoldDB" id="A0AAD4LZ11"/>
<dbReference type="EMBL" id="WTXG01000055">
    <property type="protein sequence ID" value="KAI0295675.1"/>
    <property type="molecule type" value="Genomic_DNA"/>
</dbReference>
<sequence length="71" mass="8088">MYTCAPVCFLWKFSPNIILLFSHWRGRTLLLLLMACCCSCCSSLVAWVRSERERNDTVSYALQAAMPKSHG</sequence>
<comment type="caution">
    <text evidence="2">The sequence shown here is derived from an EMBL/GenBank/DDBJ whole genome shotgun (WGS) entry which is preliminary data.</text>
</comment>
<proteinExistence type="predicted"/>
<gene>
    <name evidence="2" type="ORF">B0F90DRAFT_1749816</name>
</gene>
<reference evidence="2" key="1">
    <citation type="journal article" date="2022" name="New Phytol.">
        <title>Evolutionary transition to the ectomycorrhizal habit in the genomes of a hyperdiverse lineage of mushroom-forming fungi.</title>
        <authorList>
            <person name="Looney B."/>
            <person name="Miyauchi S."/>
            <person name="Morin E."/>
            <person name="Drula E."/>
            <person name="Courty P.E."/>
            <person name="Kohler A."/>
            <person name="Kuo A."/>
            <person name="LaButti K."/>
            <person name="Pangilinan J."/>
            <person name="Lipzen A."/>
            <person name="Riley R."/>
            <person name="Andreopoulos W."/>
            <person name="He G."/>
            <person name="Johnson J."/>
            <person name="Nolan M."/>
            <person name="Tritt A."/>
            <person name="Barry K.W."/>
            <person name="Grigoriev I.V."/>
            <person name="Nagy L.G."/>
            <person name="Hibbett D."/>
            <person name="Henrissat B."/>
            <person name="Matheny P.B."/>
            <person name="Labbe J."/>
            <person name="Martin F.M."/>
        </authorList>
    </citation>
    <scope>NUCLEOTIDE SEQUENCE</scope>
    <source>
        <strain evidence="2">BPL690</strain>
    </source>
</reference>
<evidence type="ECO:0000256" key="1">
    <source>
        <dbReference type="SAM" id="Phobius"/>
    </source>
</evidence>